<feature type="transmembrane region" description="Helical" evidence="6">
    <location>
        <begin position="345"/>
        <end position="363"/>
    </location>
</feature>
<feature type="transmembrane region" description="Helical" evidence="6">
    <location>
        <begin position="288"/>
        <end position="311"/>
    </location>
</feature>
<accession>A0A1M4Y3U9</accession>
<keyword evidence="9" id="KW-0449">Lipoprotein</keyword>
<reference evidence="10" key="1">
    <citation type="submission" date="2016-11" db="EMBL/GenBank/DDBJ databases">
        <authorList>
            <person name="Varghese N."/>
            <person name="Submissions S."/>
        </authorList>
    </citation>
    <scope>NUCLEOTIDE SEQUENCE [LARGE SCALE GENOMIC DNA]</scope>
    <source>
        <strain evidence="10">DSM 17539</strain>
    </source>
</reference>
<dbReference type="InterPro" id="IPR025857">
    <property type="entry name" value="MacB_PCD"/>
</dbReference>
<keyword evidence="2" id="KW-1003">Cell membrane</keyword>
<evidence type="ECO:0000313" key="9">
    <source>
        <dbReference type="EMBL" id="SHF00359.1"/>
    </source>
</evidence>
<feature type="domain" description="MacB-like periplasmic core" evidence="8">
    <location>
        <begin position="20"/>
        <end position="239"/>
    </location>
</feature>
<feature type="transmembrane region" description="Helical" evidence="6">
    <location>
        <begin position="426"/>
        <end position="450"/>
    </location>
</feature>
<proteinExistence type="predicted"/>
<dbReference type="PANTHER" id="PTHR30572:SF18">
    <property type="entry name" value="ABC-TYPE MACROLIDE FAMILY EXPORT SYSTEM PERMEASE COMPONENT 2"/>
    <property type="match status" value="1"/>
</dbReference>
<dbReference type="Pfam" id="PF02687">
    <property type="entry name" value="FtsX"/>
    <property type="match status" value="2"/>
</dbReference>
<feature type="transmembrane region" description="Helical" evidence="6">
    <location>
        <begin position="768"/>
        <end position="789"/>
    </location>
</feature>
<feature type="transmembrane region" description="Helical" evidence="6">
    <location>
        <begin position="724"/>
        <end position="748"/>
    </location>
</feature>
<keyword evidence="3 6" id="KW-0812">Transmembrane</keyword>
<evidence type="ECO:0000256" key="1">
    <source>
        <dbReference type="ARBA" id="ARBA00004651"/>
    </source>
</evidence>
<keyword evidence="10" id="KW-1185">Reference proteome</keyword>
<comment type="subcellular location">
    <subcellularLocation>
        <location evidence="1">Cell membrane</location>
        <topology evidence="1">Multi-pass membrane protein</topology>
    </subcellularLocation>
</comment>
<evidence type="ECO:0000256" key="6">
    <source>
        <dbReference type="SAM" id="Phobius"/>
    </source>
</evidence>
<evidence type="ECO:0000259" key="7">
    <source>
        <dbReference type="Pfam" id="PF02687"/>
    </source>
</evidence>
<dbReference type="Proteomes" id="UP000184406">
    <property type="component" value="Unassembled WGS sequence"/>
</dbReference>
<evidence type="ECO:0000313" key="10">
    <source>
        <dbReference type="Proteomes" id="UP000184406"/>
    </source>
</evidence>
<keyword evidence="4 6" id="KW-1133">Transmembrane helix</keyword>
<evidence type="ECO:0000259" key="8">
    <source>
        <dbReference type="Pfam" id="PF12704"/>
    </source>
</evidence>
<dbReference type="EMBL" id="FQUX01000002">
    <property type="protein sequence ID" value="SHF00359.1"/>
    <property type="molecule type" value="Genomic_DNA"/>
</dbReference>
<sequence>MFRNYFKIAWRNIQRNKLHSAIHIFGLAIAFSICILLFLTAYFHLSFDSFHRDKPQLFRTSRLINSPQGTEMSSQMPLPAAAALRTDIPEVEAAIVVNMGMPENFSYEEKNIERVVVRTDPNFFDMFNFPVLIGNGSTALSDFQDIALSETTAKAIFGESDPIGKELKIGRGEDVEYYTVTAVVKDCPNNSSIRFDAVARIQSLPNYAQLQNNWGSNGSSVFVKISKNSDLQKVAMKLEPFVEKYYPDQLAQLRSGRSDVQKSSELLSINLTNINDIHFSGERSSSKLLVYALMSLGAFILLIACFNFVNLNMANSFKRSRELGVRKTLGAYKGQLFMQLWGEALLLYFVGFMLGLGLASQLIPVFNAQFGGGIEISALFQPTFLAIMIGVFLLVTLIAGGYPALKMANFSLVGVLKGKISTKRPGALRNSLLVSQFAISSLLICISWIASQQLDFLREVPIGFEKEQVISIPVGFQQDGRKILARMRNELQNDPNIVSITGTGGNLGRGLDKVTVRSVVGFDYKQNQVSADWLLADYDFLKTLQIPIIKGRDFDPAFATDTINAFVVTESFVKAMGEPDPIGKYFGGEEAGLGNRIIGVIPDFNAYSPSDKSYPIAIHLSATERINYIFLKVKSDNPQLVMEHIALVWEKLTDNALFNASFLDENLQAWYEGEIVMTTVFSTASAIAIFLSCLGLFAISLMVIELRTKEIGIRKVMGASVKSIVGMISIHFVKLVLLSLLIAVPLAWYIMQMWIENYEYRISIDPLIFLGVGAMVIAVALFTVSFHTIKAAIVNPVKSLRTE</sequence>
<dbReference type="GO" id="GO:0022857">
    <property type="term" value="F:transmembrane transporter activity"/>
    <property type="evidence" value="ECO:0007669"/>
    <property type="project" value="TreeGrafter"/>
</dbReference>
<dbReference type="RefSeq" id="WP_072861150.1">
    <property type="nucleotide sequence ID" value="NZ_FQUX01000002.1"/>
</dbReference>
<protein>
    <submittedName>
        <fullName evidence="9">ABC-type transport system, involved in lipoprotein release, permease component</fullName>
    </submittedName>
</protein>
<dbReference type="InterPro" id="IPR050250">
    <property type="entry name" value="Macrolide_Exporter_MacB"/>
</dbReference>
<gene>
    <name evidence="9" type="ORF">SAMN03080594_102304</name>
</gene>
<feature type="domain" description="ABC3 transporter permease C-terminal" evidence="7">
    <location>
        <begin position="683"/>
        <end position="792"/>
    </location>
</feature>
<dbReference type="InterPro" id="IPR003838">
    <property type="entry name" value="ABC3_permease_C"/>
</dbReference>
<evidence type="ECO:0000256" key="3">
    <source>
        <dbReference type="ARBA" id="ARBA00022692"/>
    </source>
</evidence>
<name>A0A1M4Y3U9_9FLAO</name>
<dbReference type="GO" id="GO:0005886">
    <property type="term" value="C:plasma membrane"/>
    <property type="evidence" value="ECO:0007669"/>
    <property type="project" value="UniProtKB-SubCell"/>
</dbReference>
<organism evidence="9 10">
    <name type="scientific">Arenibacter palladensis</name>
    <dbReference type="NCBI Taxonomy" id="237373"/>
    <lineage>
        <taxon>Bacteria</taxon>
        <taxon>Pseudomonadati</taxon>
        <taxon>Bacteroidota</taxon>
        <taxon>Flavobacteriia</taxon>
        <taxon>Flavobacteriales</taxon>
        <taxon>Flavobacteriaceae</taxon>
        <taxon>Arenibacter</taxon>
    </lineage>
</organism>
<evidence type="ECO:0000256" key="4">
    <source>
        <dbReference type="ARBA" id="ARBA00022989"/>
    </source>
</evidence>
<dbReference type="Pfam" id="PF12704">
    <property type="entry name" value="MacB_PCD"/>
    <property type="match status" value="1"/>
</dbReference>
<dbReference type="AlphaFoldDB" id="A0A1M4Y3U9"/>
<feature type="transmembrane region" description="Helical" evidence="6">
    <location>
        <begin position="684"/>
        <end position="704"/>
    </location>
</feature>
<feature type="domain" description="ABC3 transporter permease C-terminal" evidence="7">
    <location>
        <begin position="295"/>
        <end position="411"/>
    </location>
</feature>
<feature type="transmembrane region" description="Helical" evidence="6">
    <location>
        <begin position="383"/>
        <end position="405"/>
    </location>
</feature>
<feature type="transmembrane region" description="Helical" evidence="6">
    <location>
        <begin position="21"/>
        <end position="45"/>
    </location>
</feature>
<dbReference type="PANTHER" id="PTHR30572">
    <property type="entry name" value="MEMBRANE COMPONENT OF TRANSPORTER-RELATED"/>
    <property type="match status" value="1"/>
</dbReference>
<evidence type="ECO:0000256" key="5">
    <source>
        <dbReference type="ARBA" id="ARBA00023136"/>
    </source>
</evidence>
<keyword evidence="5 6" id="KW-0472">Membrane</keyword>
<dbReference type="OrthoDB" id="8740261at2"/>
<evidence type="ECO:0000256" key="2">
    <source>
        <dbReference type="ARBA" id="ARBA00022475"/>
    </source>
</evidence>